<dbReference type="Gene3D" id="1.25.40.10">
    <property type="entry name" value="Tetratricopeptide repeat domain"/>
    <property type="match status" value="1"/>
</dbReference>
<dbReference type="FunFam" id="1.25.40.10:FF:000026">
    <property type="entry name" value="Interferon-induced protein with tetratricopeptide repeats 5"/>
    <property type="match status" value="1"/>
</dbReference>
<dbReference type="GO" id="GO:0003723">
    <property type="term" value="F:RNA binding"/>
    <property type="evidence" value="ECO:0007669"/>
    <property type="project" value="TreeGrafter"/>
</dbReference>
<dbReference type="SUPFAM" id="SSF48452">
    <property type="entry name" value="TPR-like"/>
    <property type="match status" value="1"/>
</dbReference>
<dbReference type="PANTHER" id="PTHR10271">
    <property type="entry name" value="INTERFERON-INDUCED PROTEIN WITH TETRATRICOPEPTIDE REPEATS"/>
    <property type="match status" value="1"/>
</dbReference>
<dbReference type="GO" id="GO:0005829">
    <property type="term" value="C:cytosol"/>
    <property type="evidence" value="ECO:0007669"/>
    <property type="project" value="TreeGrafter"/>
</dbReference>
<dbReference type="Proteomes" id="UP001488838">
    <property type="component" value="Unassembled WGS sequence"/>
</dbReference>
<evidence type="ECO:0000313" key="5">
    <source>
        <dbReference type="Proteomes" id="UP001488838"/>
    </source>
</evidence>
<comment type="caution">
    <text evidence="4">The sequence shown here is derived from an EMBL/GenBank/DDBJ whole genome shotgun (WGS) entry which is preliminary data.</text>
</comment>
<reference evidence="4 5" key="1">
    <citation type="journal article" date="2023" name="bioRxiv">
        <title>Conserved and derived expression patterns and positive selection on dental genes reveal complex evolutionary context of ever-growing rodent molars.</title>
        <authorList>
            <person name="Calamari Z.T."/>
            <person name="Song A."/>
            <person name="Cohen E."/>
            <person name="Akter M."/>
            <person name="Roy R.D."/>
            <person name="Hallikas O."/>
            <person name="Christensen M.M."/>
            <person name="Li P."/>
            <person name="Marangoni P."/>
            <person name="Jernvall J."/>
            <person name="Klein O.D."/>
        </authorList>
    </citation>
    <scope>NUCLEOTIDE SEQUENCE [LARGE SCALE GENOMIC DNA]</scope>
    <source>
        <strain evidence="4">V071</strain>
    </source>
</reference>
<evidence type="ECO:0000313" key="4">
    <source>
        <dbReference type="EMBL" id="KAK7811498.1"/>
    </source>
</evidence>
<sequence length="108" mass="12507">MRILEQVGLIDIMSTVRMHNLLAYVRHLTGQREEALQSPKEVEALAQREQLNKRSLMTWGNCAWVHYHMGSLAEAQTYLDKVENNCKEFASPFRYRIPRCTVKKAGPC</sequence>
<dbReference type="EMBL" id="JBBHLL010000172">
    <property type="protein sequence ID" value="KAK7811498.1"/>
    <property type="molecule type" value="Genomic_DNA"/>
</dbReference>
<dbReference type="AlphaFoldDB" id="A0AAW0IBG6"/>
<keyword evidence="1" id="KW-0677">Repeat</keyword>
<keyword evidence="2" id="KW-0802">TPR repeat</keyword>
<dbReference type="PANTHER" id="PTHR10271:SF16">
    <property type="entry name" value="INTERFERON-INDUCED PROTEIN WITH TETRATRICOPEPTIDE REPEATS 1B"/>
    <property type="match status" value="1"/>
</dbReference>
<proteinExistence type="inferred from homology"/>
<evidence type="ECO:0000256" key="2">
    <source>
        <dbReference type="ARBA" id="ARBA00022803"/>
    </source>
</evidence>
<gene>
    <name evidence="4" type="ORF">U0070_008699</name>
</gene>
<organism evidence="4 5">
    <name type="scientific">Myodes glareolus</name>
    <name type="common">Bank vole</name>
    <name type="synonym">Clethrionomys glareolus</name>
    <dbReference type="NCBI Taxonomy" id="447135"/>
    <lineage>
        <taxon>Eukaryota</taxon>
        <taxon>Metazoa</taxon>
        <taxon>Chordata</taxon>
        <taxon>Craniata</taxon>
        <taxon>Vertebrata</taxon>
        <taxon>Euteleostomi</taxon>
        <taxon>Mammalia</taxon>
        <taxon>Eutheria</taxon>
        <taxon>Euarchontoglires</taxon>
        <taxon>Glires</taxon>
        <taxon>Rodentia</taxon>
        <taxon>Myomorpha</taxon>
        <taxon>Muroidea</taxon>
        <taxon>Cricetidae</taxon>
        <taxon>Arvicolinae</taxon>
        <taxon>Myodes</taxon>
    </lineage>
</organism>
<dbReference type="InterPro" id="IPR011990">
    <property type="entry name" value="TPR-like_helical_dom_sf"/>
</dbReference>
<keyword evidence="5" id="KW-1185">Reference proteome</keyword>
<evidence type="ECO:0000256" key="3">
    <source>
        <dbReference type="ARBA" id="ARBA00038336"/>
    </source>
</evidence>
<accession>A0AAW0IBG6</accession>
<comment type="similarity">
    <text evidence="3">Belongs to the IFIT family.</text>
</comment>
<evidence type="ECO:0000256" key="1">
    <source>
        <dbReference type="ARBA" id="ARBA00022737"/>
    </source>
</evidence>
<protein>
    <submittedName>
        <fullName evidence="4">Uncharacterized protein</fullName>
    </submittedName>
</protein>
<dbReference type="GO" id="GO:0051607">
    <property type="term" value="P:defense response to virus"/>
    <property type="evidence" value="ECO:0007669"/>
    <property type="project" value="TreeGrafter"/>
</dbReference>
<name>A0AAW0IBG6_MYOGA</name>